<dbReference type="AlphaFoldDB" id="A0A2K9BIP6"/>
<feature type="transmembrane region" description="Helical" evidence="2">
    <location>
        <begin position="12"/>
        <end position="31"/>
    </location>
</feature>
<dbReference type="PANTHER" id="PTHR33175">
    <property type="entry name" value="DNA-BINDING PROTEIN HU"/>
    <property type="match status" value="1"/>
</dbReference>
<dbReference type="GO" id="GO:0003677">
    <property type="term" value="F:DNA binding"/>
    <property type="evidence" value="ECO:0007669"/>
    <property type="project" value="InterPro"/>
</dbReference>
<keyword evidence="4" id="KW-1185">Reference proteome</keyword>
<dbReference type="EMBL" id="CP025257">
    <property type="protein sequence ID" value="AUF83231.1"/>
    <property type="molecule type" value="Genomic_DNA"/>
</dbReference>
<dbReference type="InterPro" id="IPR010992">
    <property type="entry name" value="IHF-like_DNA-bd_dom_sf"/>
</dbReference>
<dbReference type="CDD" id="cd13832">
    <property type="entry name" value="IHF"/>
    <property type="match status" value="1"/>
</dbReference>
<evidence type="ECO:0000256" key="2">
    <source>
        <dbReference type="SAM" id="Phobius"/>
    </source>
</evidence>
<dbReference type="KEGG" id="msyr:CXP39_00200"/>
<dbReference type="OrthoDB" id="392086at2"/>
<protein>
    <recommendedName>
        <fullName evidence="5">HU family DNA-binding protein</fullName>
    </recommendedName>
</protein>
<accession>A0A2K9BIP6</accession>
<keyword evidence="2" id="KW-0812">Transmembrane</keyword>
<dbReference type="Proteomes" id="UP000233419">
    <property type="component" value="Chromosome"/>
</dbReference>
<dbReference type="SUPFAM" id="SSF47729">
    <property type="entry name" value="IHF-like DNA-binding proteins"/>
    <property type="match status" value="1"/>
</dbReference>
<keyword evidence="2" id="KW-0472">Membrane</keyword>
<dbReference type="InterPro" id="IPR000119">
    <property type="entry name" value="Hist_DNA-bd"/>
</dbReference>
<keyword evidence="2" id="KW-1133">Transmembrane helix</keyword>
<evidence type="ECO:0000313" key="3">
    <source>
        <dbReference type="EMBL" id="AUF83231.1"/>
    </source>
</evidence>
<gene>
    <name evidence="3" type="ORF">CXP39_00200</name>
</gene>
<organism evidence="3 4">
    <name type="scientific">Mesoplasma syrphidae</name>
    <dbReference type="NCBI Taxonomy" id="225999"/>
    <lineage>
        <taxon>Bacteria</taxon>
        <taxon>Bacillati</taxon>
        <taxon>Mycoplasmatota</taxon>
        <taxon>Mollicutes</taxon>
        <taxon>Entomoplasmatales</taxon>
        <taxon>Entomoplasmataceae</taxon>
        <taxon>Mesoplasma</taxon>
    </lineage>
</organism>
<dbReference type="Pfam" id="PF00216">
    <property type="entry name" value="Bac_DNA_binding"/>
    <property type="match status" value="1"/>
</dbReference>
<dbReference type="PANTHER" id="PTHR33175:SF2">
    <property type="entry name" value="INTEGRATION HOST FACTOR SUBUNIT ALPHA"/>
    <property type="match status" value="1"/>
</dbReference>
<name>A0A2K9BIP6_9MOLU</name>
<dbReference type="GO" id="GO:0005829">
    <property type="term" value="C:cytosol"/>
    <property type="evidence" value="ECO:0007669"/>
    <property type="project" value="TreeGrafter"/>
</dbReference>
<proteinExistence type="inferred from homology"/>
<evidence type="ECO:0008006" key="5">
    <source>
        <dbReference type="Google" id="ProtNLM"/>
    </source>
</evidence>
<dbReference type="GO" id="GO:0030527">
    <property type="term" value="F:structural constituent of chromatin"/>
    <property type="evidence" value="ECO:0007669"/>
    <property type="project" value="InterPro"/>
</dbReference>
<dbReference type="Gene3D" id="4.10.520.10">
    <property type="entry name" value="IHF-like DNA-binding proteins"/>
    <property type="match status" value="1"/>
</dbReference>
<feature type="transmembrane region" description="Helical" evidence="2">
    <location>
        <begin position="97"/>
        <end position="118"/>
    </location>
</feature>
<dbReference type="RefSeq" id="WP_027048337.1">
    <property type="nucleotide sequence ID" value="NZ_CP025257.1"/>
</dbReference>
<evidence type="ECO:0000256" key="1">
    <source>
        <dbReference type="RuleBase" id="RU003939"/>
    </source>
</evidence>
<reference evidence="3 4" key="1">
    <citation type="submission" date="2017-12" db="EMBL/GenBank/DDBJ databases">
        <title>Mesoplasma syrphidae YJS, Complete Genome.</title>
        <authorList>
            <person name="Knight T.F."/>
            <person name="Citino T."/>
            <person name="Rubinstein R."/>
            <person name="Neuschaefer Z."/>
        </authorList>
    </citation>
    <scope>NUCLEOTIDE SEQUENCE [LARGE SCALE GENOMIC DNA]</scope>
    <source>
        <strain evidence="3 4">YJS</strain>
    </source>
</reference>
<sequence length="308" mass="36437">MKLNFSKNYRWWMIFVLFFLIITLTIVFKIINHLYFGNPESINLFGDAFPNVLRENWFNSQSGAISYLTGPIGFKSFTQFDLNYNGLFIEPVFWDLLINWFFIIALVAWFAFFTKIIFFTKDEAKEELENQKAQGANIEINYIFNENKTSKIEKNNVLKLNATEVFEDTEKITKYKNETIFENKVVNKKHYQRVSTKYILNQLYDTFPNETKKTVNLVFEKTFKIFEKKLLNGEEITISNFGRLNFVRTDPCEKVNPLTGEPIFVPAKNTVKFKTSKQLRKKMTDASWTGKYKVKRKVEKTIVIEYND</sequence>
<evidence type="ECO:0000313" key="4">
    <source>
        <dbReference type="Proteomes" id="UP000233419"/>
    </source>
</evidence>
<comment type="similarity">
    <text evidence="1">Belongs to the bacterial histone-like protein family.</text>
</comment>
<dbReference type="SMART" id="SM00411">
    <property type="entry name" value="BHL"/>
    <property type="match status" value="1"/>
</dbReference>